<dbReference type="RefSeq" id="WP_061918453.1">
    <property type="nucleotide sequence ID" value="NZ_DF967971.1"/>
</dbReference>
<keyword evidence="3 6" id="KW-0812">Transmembrane</keyword>
<evidence type="ECO:0000313" key="8">
    <source>
        <dbReference type="Proteomes" id="UP000050514"/>
    </source>
</evidence>
<name>A0A0P6X6P4_9CHLR</name>
<keyword evidence="5 6" id="KW-0472">Membrane</keyword>
<comment type="caution">
    <text evidence="7">The sequence shown here is derived from an EMBL/GenBank/DDBJ whole genome shotgun (WGS) entry which is preliminary data.</text>
</comment>
<protein>
    <submittedName>
        <fullName evidence="7">Amino acid ABC transporter permease</fullName>
    </submittedName>
</protein>
<feature type="transmembrane region" description="Helical" evidence="6">
    <location>
        <begin position="62"/>
        <end position="84"/>
    </location>
</feature>
<feature type="transmembrane region" description="Helical" evidence="6">
    <location>
        <begin position="217"/>
        <end position="238"/>
    </location>
</feature>
<dbReference type="PANTHER" id="PTHR43370:SF2">
    <property type="entry name" value="ABC TRANSPORTER PERMEASE PROTEIN"/>
    <property type="match status" value="1"/>
</dbReference>
<dbReference type="CDD" id="cd06580">
    <property type="entry name" value="TM_PBP1_transp_TpRbsC_like"/>
    <property type="match status" value="1"/>
</dbReference>
<reference evidence="7 8" key="1">
    <citation type="submission" date="2015-07" db="EMBL/GenBank/DDBJ databases">
        <title>Draft genome of Bellilinea caldifistulae DSM 17877.</title>
        <authorList>
            <person name="Hemp J."/>
            <person name="Ward L.M."/>
            <person name="Pace L.A."/>
            <person name="Fischer W.W."/>
        </authorList>
    </citation>
    <scope>NUCLEOTIDE SEQUENCE [LARGE SCALE GENOMIC DNA]</scope>
    <source>
        <strain evidence="7 8">GOMI-1</strain>
    </source>
</reference>
<dbReference type="InterPro" id="IPR001851">
    <property type="entry name" value="ABC_transp_permease"/>
</dbReference>
<dbReference type="EMBL" id="LGHJ01000013">
    <property type="protein sequence ID" value="KPL75981.1"/>
    <property type="molecule type" value="Genomic_DNA"/>
</dbReference>
<gene>
    <name evidence="7" type="ORF">AC812_07850</name>
</gene>
<feature type="transmembrane region" description="Helical" evidence="6">
    <location>
        <begin position="6"/>
        <end position="26"/>
    </location>
</feature>
<evidence type="ECO:0000256" key="4">
    <source>
        <dbReference type="ARBA" id="ARBA00022989"/>
    </source>
</evidence>
<sequence>MDTQIILIGLAGVLASSAPIVFATIGETFAERSGVINLSLNGTILLTAMAGFAVAVTTNSLFLGFLAGAFIGGLVALIVAFSSITLKQSQVAVGFILALTCRDLAYYLGNPFMGLQGPRVPSLPIPGLADIPIIGVIFFQQDVLVYASFLLIIVSYVFIFKTRPGLMLQGIGEKPATAFVRGANVNRMRYFYTVLGGMLAGLAGPMFSLSVKAGWKGTISGLDGFGWIALALTIFGGWNPLRAAFGAYLFGLLQWLGLVLQPSLPNIPSQVLQVAPFPLMILTLLLVNIGNAEWVDRTLAALPEKTRKGLANVLRALRTSPPASLGVPFENE</sequence>
<keyword evidence="8" id="KW-1185">Reference proteome</keyword>
<dbReference type="STRING" id="360411.AC812_07850"/>
<feature type="transmembrane region" description="Helical" evidence="6">
    <location>
        <begin position="91"/>
        <end position="109"/>
    </location>
</feature>
<keyword evidence="4 6" id="KW-1133">Transmembrane helix</keyword>
<feature type="transmembrane region" description="Helical" evidence="6">
    <location>
        <begin position="270"/>
        <end position="289"/>
    </location>
</feature>
<dbReference type="AlphaFoldDB" id="A0A0P6X6P4"/>
<dbReference type="PATRIC" id="fig|360411.5.peg.3138"/>
<evidence type="ECO:0000256" key="2">
    <source>
        <dbReference type="ARBA" id="ARBA00022475"/>
    </source>
</evidence>
<evidence type="ECO:0000256" key="5">
    <source>
        <dbReference type="ARBA" id="ARBA00023136"/>
    </source>
</evidence>
<dbReference type="OrthoDB" id="9792579at2"/>
<evidence type="ECO:0000256" key="1">
    <source>
        <dbReference type="ARBA" id="ARBA00004651"/>
    </source>
</evidence>
<feature type="transmembrane region" description="Helical" evidence="6">
    <location>
        <begin position="38"/>
        <end position="56"/>
    </location>
</feature>
<feature type="transmembrane region" description="Helical" evidence="6">
    <location>
        <begin position="190"/>
        <end position="211"/>
    </location>
</feature>
<evidence type="ECO:0000313" key="7">
    <source>
        <dbReference type="EMBL" id="KPL75981.1"/>
    </source>
</evidence>
<comment type="subcellular location">
    <subcellularLocation>
        <location evidence="1">Cell membrane</location>
        <topology evidence="1">Multi-pass membrane protein</topology>
    </subcellularLocation>
</comment>
<evidence type="ECO:0000256" key="6">
    <source>
        <dbReference type="SAM" id="Phobius"/>
    </source>
</evidence>
<dbReference type="GO" id="GO:0022857">
    <property type="term" value="F:transmembrane transporter activity"/>
    <property type="evidence" value="ECO:0007669"/>
    <property type="project" value="InterPro"/>
</dbReference>
<dbReference type="PANTHER" id="PTHR43370">
    <property type="entry name" value="SUGAR ABC TRANSPORTER INTEGRAL MEMBRANE PROTEIN-RELATED"/>
    <property type="match status" value="1"/>
</dbReference>
<dbReference type="Pfam" id="PF02653">
    <property type="entry name" value="BPD_transp_2"/>
    <property type="match status" value="1"/>
</dbReference>
<dbReference type="Proteomes" id="UP000050514">
    <property type="component" value="Unassembled WGS sequence"/>
</dbReference>
<feature type="transmembrane region" description="Helical" evidence="6">
    <location>
        <begin position="245"/>
        <end position="264"/>
    </location>
</feature>
<accession>A0A0P6X6P4</accession>
<proteinExistence type="predicted"/>
<keyword evidence="2" id="KW-1003">Cell membrane</keyword>
<organism evidence="7 8">
    <name type="scientific">Bellilinea caldifistulae</name>
    <dbReference type="NCBI Taxonomy" id="360411"/>
    <lineage>
        <taxon>Bacteria</taxon>
        <taxon>Bacillati</taxon>
        <taxon>Chloroflexota</taxon>
        <taxon>Anaerolineae</taxon>
        <taxon>Anaerolineales</taxon>
        <taxon>Anaerolineaceae</taxon>
        <taxon>Bellilinea</taxon>
    </lineage>
</organism>
<evidence type="ECO:0000256" key="3">
    <source>
        <dbReference type="ARBA" id="ARBA00022692"/>
    </source>
</evidence>
<feature type="transmembrane region" description="Helical" evidence="6">
    <location>
        <begin position="129"/>
        <end position="159"/>
    </location>
</feature>
<dbReference type="GO" id="GO:0005886">
    <property type="term" value="C:plasma membrane"/>
    <property type="evidence" value="ECO:0007669"/>
    <property type="project" value="UniProtKB-SubCell"/>
</dbReference>